<protein>
    <submittedName>
        <fullName evidence="2">Uncharacterized protein</fullName>
    </submittedName>
</protein>
<evidence type="ECO:0000256" key="1">
    <source>
        <dbReference type="SAM" id="MobiDB-lite"/>
    </source>
</evidence>
<organism evidence="2 3">
    <name type="scientific">Microcella humidisoli</name>
    <dbReference type="NCBI Taxonomy" id="2963406"/>
    <lineage>
        <taxon>Bacteria</taxon>
        <taxon>Bacillati</taxon>
        <taxon>Actinomycetota</taxon>
        <taxon>Actinomycetes</taxon>
        <taxon>Micrococcales</taxon>
        <taxon>Microbacteriaceae</taxon>
        <taxon>Microcella</taxon>
    </lineage>
</organism>
<dbReference type="RefSeq" id="WP_255159703.1">
    <property type="nucleotide sequence ID" value="NZ_CP101497.1"/>
</dbReference>
<dbReference type="EMBL" id="CP101497">
    <property type="protein sequence ID" value="UTT62570.1"/>
    <property type="molecule type" value="Genomic_DNA"/>
</dbReference>
<keyword evidence="3" id="KW-1185">Reference proteome</keyword>
<name>A0ABY5FXG0_9MICO</name>
<reference evidence="2" key="1">
    <citation type="submission" date="2022-07" db="EMBL/GenBank/DDBJ databases">
        <title>Taxonomic analysis of Microcella humidisoli nov. sp., isolated from riverside soil.</title>
        <authorList>
            <person name="Molina K.M."/>
            <person name="Kim S.B."/>
        </authorList>
    </citation>
    <scope>NUCLEOTIDE SEQUENCE</scope>
    <source>
        <strain evidence="2">MMS21-STM10</strain>
    </source>
</reference>
<feature type="compositionally biased region" description="Basic and acidic residues" evidence="1">
    <location>
        <begin position="52"/>
        <end position="66"/>
    </location>
</feature>
<evidence type="ECO:0000313" key="3">
    <source>
        <dbReference type="Proteomes" id="UP001060039"/>
    </source>
</evidence>
<gene>
    <name evidence="2" type="ORF">NNL39_00150</name>
</gene>
<evidence type="ECO:0000313" key="2">
    <source>
        <dbReference type="EMBL" id="UTT62570.1"/>
    </source>
</evidence>
<feature type="region of interest" description="Disordered" evidence="1">
    <location>
        <begin position="1"/>
        <end position="77"/>
    </location>
</feature>
<sequence>MTDAPHHGTPPTDPVADDIAARNPDTGDVVAGEQVLDEGQVAPEPDDLNNGETRDDRLHAADERTDPGAPPAQEEPG</sequence>
<dbReference type="Proteomes" id="UP001060039">
    <property type="component" value="Chromosome"/>
</dbReference>
<accession>A0ABY5FXG0</accession>
<proteinExistence type="predicted"/>